<dbReference type="RefSeq" id="WP_316852208.1">
    <property type="nucleotide sequence ID" value="NZ_CATZAR010000023.1"/>
</dbReference>
<dbReference type="Proteomes" id="UP001189773">
    <property type="component" value="Unassembled WGS sequence"/>
</dbReference>
<dbReference type="PANTHER" id="PTHR30332">
    <property type="entry name" value="PROBABLE GENERAL SECRETION PATHWAY PROTEIN D"/>
    <property type="match status" value="1"/>
</dbReference>
<feature type="domain" description="Type II/III secretion system secretin-like" evidence="5">
    <location>
        <begin position="407"/>
        <end position="543"/>
    </location>
</feature>
<evidence type="ECO:0000259" key="5">
    <source>
        <dbReference type="Pfam" id="PF00263"/>
    </source>
</evidence>
<gene>
    <name evidence="6" type="ORF">LMG18095_04540</name>
</gene>
<dbReference type="PANTHER" id="PTHR30332:SF24">
    <property type="entry name" value="SECRETIN GSPD-RELATED"/>
    <property type="match status" value="1"/>
</dbReference>
<sequence>MKPPIKLAACALAAASLTGCISPEFTKGILDDHKNAASLVESNRAALNREIDSKRAFIEEEQEVNIPYLVGRSVPLARDVALPRALQKGVKTATLFPDGRVSLAQAAQRITLVTGIPVSITPDVYLPTSALMPRSGGAATTQAQAAPTAAAATAAVAPTQPLPSTGLATPLPLSVAQASVSGPVQPDTPLDLDFPKVEAPLGQILDNIASRLGIRWKYDDVANNIKFYRLVTKSWNIPVSPASNSYSTTFSGATYQSTNTNTLSGQNMTSPVRSEASGLNELTSIKEAAESVLTKSGTINASQATGTITITDTADAIDRADTIITEQVAILSRMVLLRVQTVQITTSDDGESGVDWNALLTKALAHIPAFSLSATSPASLVSSNSGTLGLNILSGGGTGTQAIIRALREIGRVQTSTELPLSTRNRHAISYNVRNTFSYVSSTTPGVASVAGTASTPGIQTAQDSTGLKLVLYPNATSKDNVMLTLSIDQSVLQSLQTFTSGSGSAQQSVQLPNVNGEGSTQEVPIRNGQTLILTGFDRISSQYDRRSMGDGAPLLLGGSATQSRIRTTTIVLVSAVIRDANS</sequence>
<proteinExistence type="inferred from homology"/>
<comment type="similarity">
    <text evidence="4">Belongs to the bacterial secretin family.</text>
</comment>
<keyword evidence="7" id="KW-1185">Reference proteome</keyword>
<keyword evidence="3" id="KW-0472">Membrane</keyword>
<accession>A0ABM9JWU5</accession>
<dbReference type="InterPro" id="IPR004846">
    <property type="entry name" value="T2SS/T3SS_dom"/>
</dbReference>
<evidence type="ECO:0000256" key="2">
    <source>
        <dbReference type="ARBA" id="ARBA00022729"/>
    </source>
</evidence>
<evidence type="ECO:0000256" key="1">
    <source>
        <dbReference type="ARBA" id="ARBA00004370"/>
    </source>
</evidence>
<keyword evidence="2" id="KW-0732">Signal</keyword>
<evidence type="ECO:0000256" key="3">
    <source>
        <dbReference type="ARBA" id="ARBA00023136"/>
    </source>
</evidence>
<dbReference type="PROSITE" id="PS51257">
    <property type="entry name" value="PROKAR_LIPOPROTEIN"/>
    <property type="match status" value="1"/>
</dbReference>
<organism evidence="6 7">
    <name type="scientific">Ralstonia thomasii</name>
    <dbReference type="NCBI Taxonomy" id="3058596"/>
    <lineage>
        <taxon>Bacteria</taxon>
        <taxon>Pseudomonadati</taxon>
        <taxon>Pseudomonadota</taxon>
        <taxon>Betaproteobacteria</taxon>
        <taxon>Burkholderiales</taxon>
        <taxon>Burkholderiaceae</taxon>
        <taxon>Ralstonia</taxon>
    </lineage>
</organism>
<evidence type="ECO:0000313" key="7">
    <source>
        <dbReference type="Proteomes" id="UP001189773"/>
    </source>
</evidence>
<name>A0ABM9JWU5_9RALS</name>
<protein>
    <recommendedName>
        <fullName evidence="5">Type II/III secretion system secretin-like domain-containing protein</fullName>
    </recommendedName>
</protein>
<reference evidence="6 7" key="1">
    <citation type="submission" date="2023-07" db="EMBL/GenBank/DDBJ databases">
        <authorList>
            <person name="Peeters C."/>
        </authorList>
    </citation>
    <scope>NUCLEOTIDE SEQUENCE [LARGE SCALE GENOMIC DNA]</scope>
    <source>
        <strain evidence="6 7">LMG 18095</strain>
    </source>
</reference>
<comment type="caution">
    <text evidence="6">The sequence shown here is derived from an EMBL/GenBank/DDBJ whole genome shotgun (WGS) entry which is preliminary data.</text>
</comment>
<dbReference type="InterPro" id="IPR050810">
    <property type="entry name" value="Bact_Secretion_Sys_Channel"/>
</dbReference>
<evidence type="ECO:0000313" key="6">
    <source>
        <dbReference type="EMBL" id="CAJ0807035.1"/>
    </source>
</evidence>
<dbReference type="Pfam" id="PF00263">
    <property type="entry name" value="Secretin"/>
    <property type="match status" value="1"/>
</dbReference>
<comment type="subcellular location">
    <subcellularLocation>
        <location evidence="1">Membrane</location>
    </subcellularLocation>
</comment>
<dbReference type="EMBL" id="CATZAR010000023">
    <property type="protein sequence ID" value="CAJ0807035.1"/>
    <property type="molecule type" value="Genomic_DNA"/>
</dbReference>
<evidence type="ECO:0000256" key="4">
    <source>
        <dbReference type="RuleBase" id="RU004003"/>
    </source>
</evidence>